<dbReference type="AlphaFoldDB" id="A0A928VSW4"/>
<dbReference type="RefSeq" id="WP_264327943.1">
    <property type="nucleotide sequence ID" value="NZ_JADEXQ010000154.1"/>
</dbReference>
<comment type="caution">
    <text evidence="1">The sequence shown here is derived from an EMBL/GenBank/DDBJ whole genome shotgun (WGS) entry which is preliminary data.</text>
</comment>
<name>A0A928VSW4_9CYAN</name>
<dbReference type="EMBL" id="JADEXQ010000154">
    <property type="protein sequence ID" value="MBE9033132.1"/>
    <property type="molecule type" value="Genomic_DNA"/>
</dbReference>
<proteinExistence type="predicted"/>
<keyword evidence="2" id="KW-1185">Reference proteome</keyword>
<sequence>MALGMYGLDQIAHDLVLEFRDTDALNQVHKMRTTAVYGLERFWGEHLRLNGHDSRLWKNTWEQLAEILAESGIKLPNDDVSSGRTDVIQGMATKLWDSNHFPKEQRQVALAVLIQLCDCMIWWRQRYKPVRNANLEDTDNA</sequence>
<organism evidence="1 2">
    <name type="scientific">Romeriopsis navalis LEGE 11480</name>
    <dbReference type="NCBI Taxonomy" id="2777977"/>
    <lineage>
        <taxon>Bacteria</taxon>
        <taxon>Bacillati</taxon>
        <taxon>Cyanobacteriota</taxon>
        <taxon>Cyanophyceae</taxon>
        <taxon>Leptolyngbyales</taxon>
        <taxon>Leptolyngbyaceae</taxon>
        <taxon>Romeriopsis</taxon>
        <taxon>Romeriopsis navalis</taxon>
    </lineage>
</organism>
<protein>
    <submittedName>
        <fullName evidence="1">Uncharacterized protein</fullName>
    </submittedName>
</protein>
<evidence type="ECO:0000313" key="2">
    <source>
        <dbReference type="Proteomes" id="UP000625316"/>
    </source>
</evidence>
<gene>
    <name evidence="1" type="ORF">IQ266_25675</name>
</gene>
<accession>A0A928VSW4</accession>
<evidence type="ECO:0000313" key="1">
    <source>
        <dbReference type="EMBL" id="MBE9033132.1"/>
    </source>
</evidence>
<dbReference type="Proteomes" id="UP000625316">
    <property type="component" value="Unassembled WGS sequence"/>
</dbReference>
<reference evidence="1" key="1">
    <citation type="submission" date="2020-10" db="EMBL/GenBank/DDBJ databases">
        <authorList>
            <person name="Castelo-Branco R."/>
            <person name="Eusebio N."/>
            <person name="Adriana R."/>
            <person name="Vieira A."/>
            <person name="Brugerolle De Fraissinette N."/>
            <person name="Rezende De Castro R."/>
            <person name="Schneider M.P."/>
            <person name="Vasconcelos V."/>
            <person name="Leao P.N."/>
        </authorList>
    </citation>
    <scope>NUCLEOTIDE SEQUENCE</scope>
    <source>
        <strain evidence="1">LEGE 11480</strain>
    </source>
</reference>